<evidence type="ECO:0000313" key="2">
    <source>
        <dbReference type="EMBL" id="MBB5017187.1"/>
    </source>
</evidence>
<organism evidence="2 3">
    <name type="scientific">Chitinivorax tropicus</name>
    <dbReference type="NCBI Taxonomy" id="714531"/>
    <lineage>
        <taxon>Bacteria</taxon>
        <taxon>Pseudomonadati</taxon>
        <taxon>Pseudomonadota</taxon>
        <taxon>Betaproteobacteria</taxon>
        <taxon>Chitinivorax</taxon>
    </lineage>
</organism>
<keyword evidence="1" id="KW-0472">Membrane</keyword>
<protein>
    <submittedName>
        <fullName evidence="2">Uncharacterized protein</fullName>
    </submittedName>
</protein>
<evidence type="ECO:0000313" key="3">
    <source>
        <dbReference type="Proteomes" id="UP000575898"/>
    </source>
</evidence>
<feature type="transmembrane region" description="Helical" evidence="1">
    <location>
        <begin position="66"/>
        <end position="87"/>
    </location>
</feature>
<reference evidence="2 3" key="1">
    <citation type="submission" date="2020-08" db="EMBL/GenBank/DDBJ databases">
        <title>Genomic Encyclopedia of Type Strains, Phase IV (KMG-IV): sequencing the most valuable type-strain genomes for metagenomic binning, comparative biology and taxonomic classification.</title>
        <authorList>
            <person name="Goeker M."/>
        </authorList>
    </citation>
    <scope>NUCLEOTIDE SEQUENCE [LARGE SCALE GENOMIC DNA]</scope>
    <source>
        <strain evidence="2 3">DSM 27165</strain>
    </source>
</reference>
<proteinExistence type="predicted"/>
<keyword evidence="1" id="KW-1133">Transmembrane helix</keyword>
<comment type="caution">
    <text evidence="2">The sequence shown here is derived from an EMBL/GenBank/DDBJ whole genome shotgun (WGS) entry which is preliminary data.</text>
</comment>
<keyword evidence="3" id="KW-1185">Reference proteome</keyword>
<keyword evidence="1" id="KW-0812">Transmembrane</keyword>
<dbReference type="EMBL" id="JACHHY010000002">
    <property type="protein sequence ID" value="MBB5017187.1"/>
    <property type="molecule type" value="Genomic_DNA"/>
</dbReference>
<dbReference type="AlphaFoldDB" id="A0A840MK28"/>
<sequence length="129" mass="15081">MVIDYITRYLAYDRYFFWQGILRRKIPCATLQTLKYELRESHAIEQLIHDQEIEMRTAQFAKINPVVQFSLASVLTVALFLGMLSTVDYSMNGFNDWVAMPQRHMVASQQVADWNDSENCVKQKAVRDV</sequence>
<name>A0A840MK28_9PROT</name>
<dbReference type="RefSeq" id="WP_221320160.1">
    <property type="nucleotide sequence ID" value="NZ_JACHHY010000002.1"/>
</dbReference>
<dbReference type="Proteomes" id="UP000575898">
    <property type="component" value="Unassembled WGS sequence"/>
</dbReference>
<evidence type="ECO:0000256" key="1">
    <source>
        <dbReference type="SAM" id="Phobius"/>
    </source>
</evidence>
<accession>A0A840MK28</accession>
<gene>
    <name evidence="2" type="ORF">HNQ59_000449</name>
</gene>